<sequence length="45" mass="5112">MNLGYGASLYEGEKQDTFGCRLLVVPERIGKVTPNFIRHYDNLPV</sequence>
<accession>A0A9N8YMR3</accession>
<evidence type="ECO:0000313" key="1">
    <source>
        <dbReference type="EMBL" id="CAG8444134.1"/>
    </source>
</evidence>
<dbReference type="AlphaFoldDB" id="A0A9N8YMR3"/>
<organism evidence="1 2">
    <name type="scientific">Dentiscutata erythropus</name>
    <dbReference type="NCBI Taxonomy" id="1348616"/>
    <lineage>
        <taxon>Eukaryota</taxon>
        <taxon>Fungi</taxon>
        <taxon>Fungi incertae sedis</taxon>
        <taxon>Mucoromycota</taxon>
        <taxon>Glomeromycotina</taxon>
        <taxon>Glomeromycetes</taxon>
        <taxon>Diversisporales</taxon>
        <taxon>Gigasporaceae</taxon>
        <taxon>Dentiscutata</taxon>
    </lineage>
</organism>
<proteinExistence type="predicted"/>
<reference evidence="1" key="1">
    <citation type="submission" date="2021-06" db="EMBL/GenBank/DDBJ databases">
        <authorList>
            <person name="Kallberg Y."/>
            <person name="Tangrot J."/>
            <person name="Rosling A."/>
        </authorList>
    </citation>
    <scope>NUCLEOTIDE SEQUENCE</scope>
    <source>
        <strain evidence="1">MA453B</strain>
    </source>
</reference>
<protein>
    <submittedName>
        <fullName evidence="1">3737_t:CDS:1</fullName>
    </submittedName>
</protein>
<evidence type="ECO:0000313" key="2">
    <source>
        <dbReference type="Proteomes" id="UP000789405"/>
    </source>
</evidence>
<dbReference type="EMBL" id="CAJVPY010000015">
    <property type="protein sequence ID" value="CAG8444134.1"/>
    <property type="molecule type" value="Genomic_DNA"/>
</dbReference>
<comment type="caution">
    <text evidence="1">The sequence shown here is derived from an EMBL/GenBank/DDBJ whole genome shotgun (WGS) entry which is preliminary data.</text>
</comment>
<gene>
    <name evidence="1" type="ORF">DERYTH_LOCUS77</name>
</gene>
<keyword evidence="2" id="KW-1185">Reference proteome</keyword>
<dbReference type="Proteomes" id="UP000789405">
    <property type="component" value="Unassembled WGS sequence"/>
</dbReference>
<name>A0A9N8YMR3_9GLOM</name>